<feature type="binding site" evidence="7">
    <location>
        <position position="173"/>
    </location>
    <ligand>
        <name>3-phosphoshikimate</name>
        <dbReference type="ChEBI" id="CHEBI:145989"/>
    </ligand>
</feature>
<feature type="binding site" evidence="7">
    <location>
        <position position="174"/>
    </location>
    <ligand>
        <name>phosphoenolpyruvate</name>
        <dbReference type="ChEBI" id="CHEBI:58702"/>
    </ligand>
</feature>
<feature type="binding site" evidence="7">
    <location>
        <position position="98"/>
    </location>
    <ligand>
        <name>phosphoenolpyruvate</name>
        <dbReference type="ChEBI" id="CHEBI:58702"/>
    </ligand>
</feature>
<feature type="binding site" evidence="7">
    <location>
        <position position="200"/>
    </location>
    <ligand>
        <name>3-phosphoshikimate</name>
        <dbReference type="ChEBI" id="CHEBI:145989"/>
    </ligand>
</feature>
<dbReference type="PROSITE" id="PS00104">
    <property type="entry name" value="EPSP_SYNTHASE_1"/>
    <property type="match status" value="1"/>
</dbReference>
<dbReference type="Pfam" id="PF00275">
    <property type="entry name" value="EPSP_synthase"/>
    <property type="match status" value="1"/>
</dbReference>
<comment type="subunit">
    <text evidence="7">Monomer.</text>
</comment>
<dbReference type="UniPathway" id="UPA00053">
    <property type="reaction ID" value="UER00089"/>
</dbReference>
<dbReference type="InterPro" id="IPR001986">
    <property type="entry name" value="Enolpyruvate_Tfrase_dom"/>
</dbReference>
<feature type="binding site" evidence="7">
    <location>
        <position position="28"/>
    </location>
    <ligand>
        <name>phosphoenolpyruvate</name>
        <dbReference type="ChEBI" id="CHEBI:58702"/>
    </ligand>
</feature>
<evidence type="ECO:0000256" key="7">
    <source>
        <dbReference type="HAMAP-Rule" id="MF_00210"/>
    </source>
</evidence>
<comment type="pathway">
    <text evidence="1 7">Metabolic intermediate biosynthesis; chorismate biosynthesis; chorismate from D-erythrose 4-phosphate and phosphoenolpyruvate: step 6/7.</text>
</comment>
<evidence type="ECO:0000256" key="1">
    <source>
        <dbReference type="ARBA" id="ARBA00004811"/>
    </source>
</evidence>
<evidence type="ECO:0000313" key="9">
    <source>
        <dbReference type="EMBL" id="ADY26158.1"/>
    </source>
</evidence>
<feature type="binding site" evidence="7">
    <location>
        <position position="317"/>
    </location>
    <ligand>
        <name>3-phosphoshikimate</name>
        <dbReference type="ChEBI" id="CHEBI:145989"/>
    </ligand>
</feature>
<comment type="caution">
    <text evidence="7">Lacks conserved residue(s) required for the propagation of feature annotation.</text>
</comment>
<comment type="similarity">
    <text evidence="2 7">Belongs to the EPSP synthase family.</text>
</comment>
<dbReference type="HOGENOM" id="CLU_024321_0_0_0"/>
<dbReference type="AlphaFoldDB" id="F0RN16"/>
<feature type="binding site" evidence="7">
    <location>
        <position position="172"/>
    </location>
    <ligand>
        <name>3-phosphoshikimate</name>
        <dbReference type="ChEBI" id="CHEBI:145989"/>
    </ligand>
</feature>
<evidence type="ECO:0000256" key="3">
    <source>
        <dbReference type="ARBA" id="ARBA00022605"/>
    </source>
</evidence>
<dbReference type="EMBL" id="CP002536">
    <property type="protein sequence ID" value="ADY26158.1"/>
    <property type="molecule type" value="Genomic_DNA"/>
</dbReference>
<evidence type="ECO:0000256" key="4">
    <source>
        <dbReference type="ARBA" id="ARBA00022679"/>
    </source>
</evidence>
<keyword evidence="10" id="KW-1185">Reference proteome</keyword>
<feature type="binding site" evidence="7">
    <location>
        <position position="416"/>
    </location>
    <ligand>
        <name>phosphoenolpyruvate</name>
        <dbReference type="ChEBI" id="CHEBI:58702"/>
    </ligand>
</feature>
<evidence type="ECO:0000256" key="6">
    <source>
        <dbReference type="ARBA" id="ARBA00044633"/>
    </source>
</evidence>
<dbReference type="NCBIfam" id="TIGR01356">
    <property type="entry name" value="aroA"/>
    <property type="match status" value="1"/>
</dbReference>
<dbReference type="GO" id="GO:0008652">
    <property type="term" value="P:amino acid biosynthetic process"/>
    <property type="evidence" value="ECO:0007669"/>
    <property type="project" value="UniProtKB-KW"/>
</dbReference>
<dbReference type="GO" id="GO:0009073">
    <property type="term" value="P:aromatic amino acid family biosynthetic process"/>
    <property type="evidence" value="ECO:0007669"/>
    <property type="project" value="UniProtKB-KW"/>
</dbReference>
<feature type="binding site" evidence="7">
    <location>
        <position position="390"/>
    </location>
    <ligand>
        <name>phosphoenolpyruvate</name>
        <dbReference type="ChEBI" id="CHEBI:58702"/>
    </ligand>
</feature>
<dbReference type="InterPro" id="IPR013792">
    <property type="entry name" value="RNA3'P_cycl/enolpyr_Trfase_a/b"/>
</dbReference>
<dbReference type="GO" id="GO:0005737">
    <property type="term" value="C:cytoplasm"/>
    <property type="evidence" value="ECO:0007669"/>
    <property type="project" value="UniProtKB-SubCell"/>
</dbReference>
<dbReference type="InterPro" id="IPR036968">
    <property type="entry name" value="Enolpyruvate_Tfrase_sf"/>
</dbReference>
<comment type="catalytic activity">
    <reaction evidence="6">
        <text>3-phosphoshikimate + phosphoenolpyruvate = 5-O-(1-carboxyvinyl)-3-phosphoshikimate + phosphate</text>
        <dbReference type="Rhea" id="RHEA:21256"/>
        <dbReference type="ChEBI" id="CHEBI:43474"/>
        <dbReference type="ChEBI" id="CHEBI:57701"/>
        <dbReference type="ChEBI" id="CHEBI:58702"/>
        <dbReference type="ChEBI" id="CHEBI:145989"/>
        <dbReference type="EC" id="2.5.1.19"/>
    </reaction>
    <physiologicalReaction direction="left-to-right" evidence="6">
        <dbReference type="Rhea" id="RHEA:21257"/>
    </physiologicalReaction>
</comment>
<gene>
    <name evidence="7" type="primary">aroA</name>
    <name evidence="9" type="ordered locus">Deipr_1002</name>
</gene>
<dbReference type="SUPFAM" id="SSF55205">
    <property type="entry name" value="EPT/RTPC-like"/>
    <property type="match status" value="1"/>
</dbReference>
<evidence type="ECO:0000256" key="2">
    <source>
        <dbReference type="ARBA" id="ARBA00009948"/>
    </source>
</evidence>
<dbReference type="InterPro" id="IPR006264">
    <property type="entry name" value="EPSP_synthase"/>
</dbReference>
<dbReference type="PROSITE" id="PS00885">
    <property type="entry name" value="EPSP_SYNTHASE_2"/>
    <property type="match status" value="1"/>
</dbReference>
<keyword evidence="5 7" id="KW-0057">Aromatic amino acid biosynthesis</keyword>
<dbReference type="Proteomes" id="UP000007718">
    <property type="component" value="Chromosome"/>
</dbReference>
<dbReference type="Gene3D" id="3.65.10.10">
    <property type="entry name" value="Enolpyruvate transferase domain"/>
    <property type="match status" value="2"/>
</dbReference>
<name>F0RN16_DEIPM</name>
<feature type="binding site" evidence="7">
    <location>
        <position position="127"/>
    </location>
    <ligand>
        <name>phosphoenolpyruvate</name>
        <dbReference type="ChEBI" id="CHEBI:58702"/>
    </ligand>
</feature>
<dbReference type="CDD" id="cd01556">
    <property type="entry name" value="EPSP_synthase"/>
    <property type="match status" value="1"/>
</dbReference>
<evidence type="ECO:0000256" key="5">
    <source>
        <dbReference type="ARBA" id="ARBA00023141"/>
    </source>
</evidence>
<dbReference type="OrthoDB" id="9809920at2"/>
<dbReference type="InterPro" id="IPR023193">
    <property type="entry name" value="EPSP_synthase_CS"/>
</dbReference>
<feature type="active site" description="Proton acceptor" evidence="7">
    <location>
        <position position="317"/>
    </location>
</feature>
<organism evidence="9 10">
    <name type="scientific">Deinococcus proteolyticus (strain ATCC 35074 / DSM 20540 / JCM 6276 / NBRC 101906 / NCIMB 13154 / VKM Ac-1939 / CCM 2703 / MRP)</name>
    <dbReference type="NCBI Taxonomy" id="693977"/>
    <lineage>
        <taxon>Bacteria</taxon>
        <taxon>Thermotogati</taxon>
        <taxon>Deinococcota</taxon>
        <taxon>Deinococci</taxon>
        <taxon>Deinococcales</taxon>
        <taxon>Deinococcaceae</taxon>
        <taxon>Deinococcus</taxon>
    </lineage>
</organism>
<dbReference type="GO" id="GO:0003866">
    <property type="term" value="F:3-phosphoshikimate 1-carboxyvinyltransferase activity"/>
    <property type="evidence" value="ECO:0007669"/>
    <property type="project" value="UniProtKB-UniRule"/>
</dbReference>
<keyword evidence="4 7" id="KW-0808">Transferase</keyword>
<feature type="binding site" evidence="7">
    <location>
        <position position="33"/>
    </location>
    <ligand>
        <name>3-phosphoshikimate</name>
        <dbReference type="ChEBI" id="CHEBI:145989"/>
    </ligand>
</feature>
<dbReference type="GO" id="GO:0009423">
    <property type="term" value="P:chorismate biosynthetic process"/>
    <property type="evidence" value="ECO:0007669"/>
    <property type="project" value="UniProtKB-UniRule"/>
</dbReference>
<comment type="function">
    <text evidence="7">Catalyzes the transfer of the enolpyruvyl moiety of phosphoenolpyruvate (PEP) to the 5-hydroxyl of shikimate-3-phosphate (S3P) to produce enolpyruvyl shikimate-3-phosphate and inorganic phosphate.</text>
</comment>
<dbReference type="STRING" id="693977.Deipr_1002"/>
<dbReference type="EC" id="2.5.1.19" evidence="7"/>
<proteinExistence type="inferred from homology"/>
<comment type="subcellular location">
    <subcellularLocation>
        <location evidence="7">Cytoplasm</location>
    </subcellularLocation>
</comment>
<evidence type="ECO:0000313" key="10">
    <source>
        <dbReference type="Proteomes" id="UP000007718"/>
    </source>
</evidence>
<dbReference type="PIRSF" id="PIRSF000505">
    <property type="entry name" value="EPSPS"/>
    <property type="match status" value="1"/>
</dbReference>
<dbReference type="eggNOG" id="COG0128">
    <property type="taxonomic scope" value="Bacteria"/>
</dbReference>
<dbReference type="PANTHER" id="PTHR21090">
    <property type="entry name" value="AROM/DEHYDROQUINATE SYNTHASE"/>
    <property type="match status" value="1"/>
</dbReference>
<feature type="binding site" evidence="7">
    <location>
        <position position="174"/>
    </location>
    <ligand>
        <name>3-phosphoshikimate</name>
        <dbReference type="ChEBI" id="CHEBI:145989"/>
    </ligand>
</feature>
<reference evidence="9 10" key="2">
    <citation type="journal article" date="2012" name="Stand. Genomic Sci.">
        <title>Complete genome sequence of the orange-red pigmented, radioresistant Deinococcus proteolyticus type strain (MRP(T)).</title>
        <authorList>
            <person name="Copeland A."/>
            <person name="Zeytun A."/>
            <person name="Yassawong M."/>
            <person name="Nolan M."/>
            <person name="Lucas S."/>
            <person name="Hammon N."/>
            <person name="Deshpande S."/>
            <person name="Cheng J.F."/>
            <person name="Han C."/>
            <person name="Tapia R."/>
            <person name="Goodwin L.A."/>
            <person name="Pitluck S."/>
            <person name="Mavromatis K."/>
            <person name="Liolios K."/>
            <person name="Pagani I."/>
            <person name="Ivanova N."/>
            <person name="Mikhailova N."/>
            <person name="Pati A."/>
            <person name="Chen A."/>
            <person name="Palaniappan K."/>
            <person name="Land M."/>
            <person name="Hauser L."/>
            <person name="Jeffries C.D."/>
            <person name="Brambilla E.M."/>
            <person name="Rohde M."/>
            <person name="Sikorski J."/>
            <person name="Pukall R."/>
            <person name="Goker M."/>
            <person name="Detter J.C."/>
            <person name="Woyke T."/>
            <person name="Bristow J."/>
            <person name="Eisen J.A."/>
            <person name="Markowitz V."/>
            <person name="Hugenholtz P."/>
            <person name="Kyrpides N.C."/>
            <person name="Klenk H.P."/>
            <person name="Lapidus A."/>
        </authorList>
    </citation>
    <scope>NUCLEOTIDE SEQUENCE [LARGE SCALE GENOMIC DNA]</scope>
    <source>
        <strain evidence="10">ATCC 35074 / DSM 20540 / JCM 6276 / NBRC 101906 / NCIMB 13154 / VKM Ac-1939 / CCM 2703 / MRP</strain>
    </source>
</reference>
<feature type="binding site" evidence="7">
    <location>
        <position position="348"/>
    </location>
    <ligand>
        <name>phosphoenolpyruvate</name>
        <dbReference type="ChEBI" id="CHEBI:58702"/>
    </ligand>
</feature>
<dbReference type="KEGG" id="dpt:Deipr_1002"/>
<reference evidence="10" key="1">
    <citation type="submission" date="2011-02" db="EMBL/GenBank/DDBJ databases">
        <title>The complete sequence of chromosome of Deinococcus proteolyticus DSM 20540.</title>
        <authorList>
            <consortium name="US DOE Joint Genome Institute (JGI-PGF)"/>
            <person name="Lucas S."/>
            <person name="Copeland A."/>
            <person name="Lapidus A."/>
            <person name="Bruce D."/>
            <person name="Goodwin L."/>
            <person name="Pitluck S."/>
            <person name="Kyrpides N."/>
            <person name="Mavromatis K."/>
            <person name="Pagani I."/>
            <person name="Ivanova N."/>
            <person name="Ovchinnikova G."/>
            <person name="Zeytun A."/>
            <person name="Detter J.C."/>
            <person name="Han C."/>
            <person name="Land M."/>
            <person name="Hauser L."/>
            <person name="Markowitz V."/>
            <person name="Cheng J.-F."/>
            <person name="Hugenholtz P."/>
            <person name="Woyke T."/>
            <person name="Wu D."/>
            <person name="Pukall R."/>
            <person name="Steenblock K."/>
            <person name="Brambilla E."/>
            <person name="Klenk H.-P."/>
            <person name="Eisen J.A."/>
        </authorList>
    </citation>
    <scope>NUCLEOTIDE SEQUENCE [LARGE SCALE GENOMIC DNA]</scope>
    <source>
        <strain evidence="10">ATCC 35074 / DSM 20540 / JCM 6276 / NBRC 101906 / NCIMB 13154 / VKM Ac-1939 / CCM 2703 / MRP</strain>
    </source>
</reference>
<feature type="binding site" evidence="7">
    <location>
        <position position="28"/>
    </location>
    <ligand>
        <name>3-phosphoshikimate</name>
        <dbReference type="ChEBI" id="CHEBI:145989"/>
    </ligand>
</feature>
<feature type="binding site" evidence="7">
    <location>
        <position position="344"/>
    </location>
    <ligand>
        <name>3-phosphoshikimate</name>
        <dbReference type="ChEBI" id="CHEBI:145989"/>
    </ligand>
</feature>
<evidence type="ECO:0000259" key="8">
    <source>
        <dbReference type="Pfam" id="PF00275"/>
    </source>
</evidence>
<dbReference type="RefSeq" id="WP_013614767.1">
    <property type="nucleotide sequence ID" value="NC_015161.1"/>
</dbReference>
<keyword evidence="3 7" id="KW-0028">Amino-acid biosynthesis</keyword>
<dbReference type="PANTHER" id="PTHR21090:SF5">
    <property type="entry name" value="PENTAFUNCTIONAL AROM POLYPEPTIDE"/>
    <property type="match status" value="1"/>
</dbReference>
<feature type="domain" description="Enolpyruvate transferase" evidence="8">
    <location>
        <begin position="13"/>
        <end position="425"/>
    </location>
</feature>
<sequence>MPDLPVRFDAVVHPTARLSGTVQAQPSKNYTTRFLLAAALAEGESVVRGVASSEDAEALLSCLRAWGARIELSGGDAYVTGFGARPSPDTRLEVGNAGAVARFLLAVAALTSGTEVVTDSPHSLGQRPMGDLLAALTALGLTVQSAAGGRLPVTVSGGPALGGPVSVSAEQSSQFLSGLLFAAPLLERGLDITVTGHLRSEPPIRQTLDTLRRFGVQVEAATDLRRIRVPGAQRYQAGDYRVPGDYPGSAALLVAGAILPGEVTVAGLDPHDLQGERLALDVLREMGTDLRREGDAVTVRGGSPLHGVTRDGDPFTDAVQVLCAAAAAAEGCTTWHNVATLRLKECDRISDTRAELLRLGVQARETADSLTVCGGAVRGNVTVDGHGDHRMIMLLSLLGLRASGPVTITGAHHIRKSYPEFFAHLQALGARVDVLARS</sequence>
<keyword evidence="7" id="KW-0963">Cytoplasm</keyword>
<dbReference type="HAMAP" id="MF_00210">
    <property type="entry name" value="EPSP_synth"/>
    <property type="match status" value="1"/>
</dbReference>
<protein>
    <recommendedName>
        <fullName evidence="7">3-phosphoshikimate 1-carboxyvinyltransferase</fullName>
        <ecNumber evidence="7">2.5.1.19</ecNumber>
    </recommendedName>
    <alternativeName>
        <fullName evidence="7">5-enolpyruvylshikimate-3-phosphate synthase</fullName>
        <shortName evidence="7">EPSP synthase</shortName>
        <shortName evidence="7">EPSPS</shortName>
    </alternativeName>
</protein>
<accession>F0RN16</accession>